<evidence type="ECO:0000256" key="7">
    <source>
        <dbReference type="ARBA" id="ARBA00023284"/>
    </source>
</evidence>
<gene>
    <name evidence="13" type="ORF">KAOT1_05947</name>
</gene>
<dbReference type="OrthoDB" id="9809746at2"/>
<evidence type="ECO:0000256" key="11">
    <source>
        <dbReference type="ARBA" id="ARBA00049091"/>
    </source>
</evidence>
<reference evidence="13 14" key="1">
    <citation type="journal article" date="2011" name="J. Bacteriol.">
        <title>Genome sequence of the algicidal bacterium Kordia algicida OT-1.</title>
        <authorList>
            <person name="Lee H.S."/>
            <person name="Kang S.G."/>
            <person name="Kwon K.K."/>
            <person name="Lee J.H."/>
            <person name="Kim S.J."/>
        </authorList>
    </citation>
    <scope>NUCLEOTIDE SEQUENCE [LARGE SCALE GENOMIC DNA]</scope>
    <source>
        <strain evidence="13 14">OT-1</strain>
    </source>
</reference>
<organism evidence="13 14">
    <name type="scientific">Kordia algicida OT-1</name>
    <dbReference type="NCBI Taxonomy" id="391587"/>
    <lineage>
        <taxon>Bacteria</taxon>
        <taxon>Pseudomonadati</taxon>
        <taxon>Bacteroidota</taxon>
        <taxon>Flavobacteriia</taxon>
        <taxon>Flavobacteriales</taxon>
        <taxon>Flavobacteriaceae</taxon>
        <taxon>Kordia</taxon>
    </lineage>
</organism>
<keyword evidence="7" id="KW-0676">Redox-active center</keyword>
<dbReference type="GO" id="GO:0005737">
    <property type="term" value="C:cytoplasm"/>
    <property type="evidence" value="ECO:0007669"/>
    <property type="project" value="TreeGrafter"/>
</dbReference>
<dbReference type="GO" id="GO:0034599">
    <property type="term" value="P:cellular response to oxidative stress"/>
    <property type="evidence" value="ECO:0007669"/>
    <property type="project" value="TreeGrafter"/>
</dbReference>
<name>A9EBC3_9FLAO</name>
<dbReference type="CDD" id="cd02970">
    <property type="entry name" value="PRX_like2"/>
    <property type="match status" value="1"/>
</dbReference>
<evidence type="ECO:0000256" key="6">
    <source>
        <dbReference type="ARBA" id="ARBA00023157"/>
    </source>
</evidence>
<dbReference type="RefSeq" id="WP_007093758.1">
    <property type="nucleotide sequence ID" value="NZ_CP142125.1"/>
</dbReference>
<comment type="similarity">
    <text evidence="9">Belongs to the peroxiredoxin family. BCP/PrxQ subfamily.</text>
</comment>
<dbReference type="GO" id="GO:0045454">
    <property type="term" value="P:cell redox homeostasis"/>
    <property type="evidence" value="ECO:0007669"/>
    <property type="project" value="TreeGrafter"/>
</dbReference>
<dbReference type="GO" id="GO:0008379">
    <property type="term" value="F:thioredoxin peroxidase activity"/>
    <property type="evidence" value="ECO:0007669"/>
    <property type="project" value="TreeGrafter"/>
</dbReference>
<dbReference type="Proteomes" id="UP000002945">
    <property type="component" value="Unassembled WGS sequence"/>
</dbReference>
<dbReference type="HOGENOM" id="CLU_042529_5_0_10"/>
<evidence type="ECO:0000256" key="4">
    <source>
        <dbReference type="ARBA" id="ARBA00022862"/>
    </source>
</evidence>
<comment type="caution">
    <text evidence="13">The sequence shown here is derived from an EMBL/GenBank/DDBJ whole genome shotgun (WGS) entry which is preliminary data.</text>
</comment>
<evidence type="ECO:0000256" key="3">
    <source>
        <dbReference type="ARBA" id="ARBA00022559"/>
    </source>
</evidence>
<dbReference type="InterPro" id="IPR050924">
    <property type="entry name" value="Peroxiredoxin_BCP/PrxQ"/>
</dbReference>
<dbReference type="Gene3D" id="3.40.30.10">
    <property type="entry name" value="Glutaredoxin"/>
    <property type="match status" value="1"/>
</dbReference>
<dbReference type="PANTHER" id="PTHR42801">
    <property type="entry name" value="THIOREDOXIN-DEPENDENT PEROXIDE REDUCTASE"/>
    <property type="match status" value="1"/>
</dbReference>
<dbReference type="EMBL" id="ABIB01000017">
    <property type="protein sequence ID" value="EDP94455.1"/>
    <property type="molecule type" value="Genomic_DNA"/>
</dbReference>
<feature type="domain" description="Thioredoxin" evidence="12">
    <location>
        <begin position="43"/>
        <end position="211"/>
    </location>
</feature>
<dbReference type="AlphaFoldDB" id="A9EBC3"/>
<dbReference type="SUPFAM" id="SSF52833">
    <property type="entry name" value="Thioredoxin-like"/>
    <property type="match status" value="1"/>
</dbReference>
<dbReference type="Pfam" id="PF00578">
    <property type="entry name" value="AhpC-TSA"/>
    <property type="match status" value="1"/>
</dbReference>
<proteinExistence type="inferred from homology"/>
<keyword evidence="4" id="KW-0049">Antioxidant</keyword>
<keyword evidence="14" id="KW-1185">Reference proteome</keyword>
<protein>
    <recommendedName>
        <fullName evidence="2">thioredoxin-dependent peroxiredoxin</fullName>
        <ecNumber evidence="2">1.11.1.24</ecNumber>
    </recommendedName>
    <alternativeName>
        <fullName evidence="8">Thioredoxin peroxidase</fullName>
    </alternativeName>
    <alternativeName>
        <fullName evidence="10">Thioredoxin-dependent peroxiredoxin Bcp</fullName>
    </alternativeName>
</protein>
<comment type="catalytic activity">
    <reaction evidence="11">
        <text>a hydroperoxide + [thioredoxin]-dithiol = an alcohol + [thioredoxin]-disulfide + H2O</text>
        <dbReference type="Rhea" id="RHEA:62620"/>
        <dbReference type="Rhea" id="RHEA-COMP:10698"/>
        <dbReference type="Rhea" id="RHEA-COMP:10700"/>
        <dbReference type="ChEBI" id="CHEBI:15377"/>
        <dbReference type="ChEBI" id="CHEBI:29950"/>
        <dbReference type="ChEBI" id="CHEBI:30879"/>
        <dbReference type="ChEBI" id="CHEBI:35924"/>
        <dbReference type="ChEBI" id="CHEBI:50058"/>
        <dbReference type="EC" id="1.11.1.24"/>
    </reaction>
</comment>
<keyword evidence="5" id="KW-0560">Oxidoreductase</keyword>
<accession>A9EBC3</accession>
<dbReference type="eggNOG" id="COG1225">
    <property type="taxonomic scope" value="Bacteria"/>
</dbReference>
<dbReference type="InterPro" id="IPR036249">
    <property type="entry name" value="Thioredoxin-like_sf"/>
</dbReference>
<dbReference type="InterPro" id="IPR013766">
    <property type="entry name" value="Thioredoxin_domain"/>
</dbReference>
<evidence type="ECO:0000256" key="2">
    <source>
        <dbReference type="ARBA" id="ARBA00013017"/>
    </source>
</evidence>
<evidence type="ECO:0000256" key="10">
    <source>
        <dbReference type="ARBA" id="ARBA00042639"/>
    </source>
</evidence>
<evidence type="ECO:0000256" key="1">
    <source>
        <dbReference type="ARBA" id="ARBA00003330"/>
    </source>
</evidence>
<sequence length="211" mass="23739">MSLTTELKEFADASAKRHPKEVQIIMKKAIDDLVASQMIAQAFKTGDSIPEITLKNALGNNVSIQDILKEHKVIIAFYRGNWCPYCNIQLRALQQAVPAFEAKGAKLVVISPETPDNSLSTKEKNELTFEVLSDIDMNIARSMNLVYKLPPDLQELYKKFGIDLDASQGNEHQELPIAATYIVEQDGTISYHFLEEDYKLRADPKEILEAL</sequence>
<dbReference type="PROSITE" id="PS51352">
    <property type="entry name" value="THIOREDOXIN_2"/>
    <property type="match status" value="1"/>
</dbReference>
<evidence type="ECO:0000313" key="13">
    <source>
        <dbReference type="EMBL" id="EDP94455.1"/>
    </source>
</evidence>
<keyword evidence="6" id="KW-1015">Disulfide bond</keyword>
<dbReference type="InterPro" id="IPR000866">
    <property type="entry name" value="AhpC/TSA"/>
</dbReference>
<comment type="function">
    <text evidence="1">Thiol-specific peroxidase that catalyzes the reduction of hydrogen peroxide and organic hydroperoxides to water and alcohols, respectively. Plays a role in cell protection against oxidative stress by detoxifying peroxides and as sensor of hydrogen peroxide-mediated signaling events.</text>
</comment>
<dbReference type="PANTHER" id="PTHR42801:SF7">
    <property type="entry name" value="SLL1159 PROTEIN"/>
    <property type="match status" value="1"/>
</dbReference>
<evidence type="ECO:0000256" key="5">
    <source>
        <dbReference type="ARBA" id="ARBA00023002"/>
    </source>
</evidence>
<dbReference type="STRING" id="391587.KAOT1_05947"/>
<evidence type="ECO:0000259" key="12">
    <source>
        <dbReference type="PROSITE" id="PS51352"/>
    </source>
</evidence>
<evidence type="ECO:0000256" key="8">
    <source>
        <dbReference type="ARBA" id="ARBA00032824"/>
    </source>
</evidence>
<keyword evidence="3" id="KW-0575">Peroxidase</keyword>
<dbReference type="EC" id="1.11.1.24" evidence="2"/>
<evidence type="ECO:0000313" key="14">
    <source>
        <dbReference type="Proteomes" id="UP000002945"/>
    </source>
</evidence>
<evidence type="ECO:0000256" key="9">
    <source>
        <dbReference type="ARBA" id="ARBA00038489"/>
    </source>
</evidence>